<dbReference type="OrthoDB" id="1436444at2"/>
<protein>
    <submittedName>
        <fullName evidence="2">Uncharacterized protein</fullName>
    </submittedName>
</protein>
<dbReference type="AlphaFoldDB" id="A0A5S3PWB3"/>
<dbReference type="RefSeq" id="WP_138657242.1">
    <property type="nucleotide sequence ID" value="NZ_VATY01000001.1"/>
</dbReference>
<reference evidence="2 3" key="1">
    <citation type="submission" date="2019-05" db="EMBL/GenBank/DDBJ databases">
        <authorList>
            <person name="Zhang J.-Y."/>
            <person name="Feg X."/>
            <person name="Du Z.-J."/>
        </authorList>
    </citation>
    <scope>NUCLEOTIDE SEQUENCE [LARGE SCALE GENOMIC DNA]</scope>
    <source>
        <strain evidence="2 3">RZ26</strain>
    </source>
</reference>
<keyword evidence="3" id="KW-1185">Reference proteome</keyword>
<proteinExistence type="predicted"/>
<evidence type="ECO:0000313" key="2">
    <source>
        <dbReference type="EMBL" id="TMM59253.1"/>
    </source>
</evidence>
<feature type="region of interest" description="Disordered" evidence="1">
    <location>
        <begin position="1"/>
        <end position="22"/>
    </location>
</feature>
<sequence>MEIVSNTKKSAKKTKISPKTQKCSFSGSTADFYIGLSGINNSNSNVRIVGAVRSDLVETAINKLLGQGSDGIKWPVVLDMKKRILFHSHEAYQKGTSAVLGWKEYFSKVS</sequence>
<evidence type="ECO:0000256" key="1">
    <source>
        <dbReference type="SAM" id="MobiDB-lite"/>
    </source>
</evidence>
<gene>
    <name evidence="2" type="ORF">FEE95_07420</name>
</gene>
<comment type="caution">
    <text evidence="2">The sequence shown here is derived from an EMBL/GenBank/DDBJ whole genome shotgun (WGS) entry which is preliminary data.</text>
</comment>
<evidence type="ECO:0000313" key="3">
    <source>
        <dbReference type="Proteomes" id="UP000310314"/>
    </source>
</evidence>
<organism evidence="2 3">
    <name type="scientific">Maribacter algarum</name>
    <name type="common">ex Zhang et al. 2020</name>
    <dbReference type="NCBI Taxonomy" id="2578118"/>
    <lineage>
        <taxon>Bacteria</taxon>
        <taxon>Pseudomonadati</taxon>
        <taxon>Bacteroidota</taxon>
        <taxon>Flavobacteriia</taxon>
        <taxon>Flavobacteriales</taxon>
        <taxon>Flavobacteriaceae</taxon>
        <taxon>Maribacter</taxon>
    </lineage>
</organism>
<accession>A0A5S3PWB3</accession>
<dbReference type="Proteomes" id="UP000310314">
    <property type="component" value="Unassembled WGS sequence"/>
</dbReference>
<dbReference type="EMBL" id="VATY01000001">
    <property type="protein sequence ID" value="TMM59253.1"/>
    <property type="molecule type" value="Genomic_DNA"/>
</dbReference>
<name>A0A5S3PWB3_9FLAO</name>